<keyword evidence="4" id="KW-0862">Zinc</keyword>
<dbReference type="Gene3D" id="3.40.630.10">
    <property type="entry name" value="Zn peptidases"/>
    <property type="match status" value="1"/>
</dbReference>
<keyword evidence="2" id="KW-0479">Metal-binding</keyword>
<dbReference type="PANTHER" id="PTHR37326">
    <property type="entry name" value="BLL3975 PROTEIN"/>
    <property type="match status" value="1"/>
</dbReference>
<protein>
    <submittedName>
        <fullName evidence="6">Succinylglutamate desuccinylase/aspartoacylase</fullName>
    </submittedName>
</protein>
<dbReference type="PIRSF" id="PIRSF039012">
    <property type="entry name" value="ASP"/>
    <property type="match status" value="1"/>
</dbReference>
<dbReference type="PANTHER" id="PTHR37326:SF1">
    <property type="entry name" value="BLL3975 PROTEIN"/>
    <property type="match status" value="1"/>
</dbReference>
<dbReference type="CDD" id="cd06251">
    <property type="entry name" value="M14_ASTE_ASPA-like"/>
    <property type="match status" value="1"/>
</dbReference>
<comment type="caution">
    <text evidence="6">The sequence shown here is derived from an EMBL/GenBank/DDBJ whole genome shotgun (WGS) entry which is preliminary data.</text>
</comment>
<dbReference type="InterPro" id="IPR055438">
    <property type="entry name" value="AstE_AspA_cat"/>
</dbReference>
<name>J3JEV9_9EURY</name>
<evidence type="ECO:0000313" key="7">
    <source>
        <dbReference type="Proteomes" id="UP000007813"/>
    </source>
</evidence>
<dbReference type="InterPro" id="IPR043795">
    <property type="entry name" value="N-alpha-Ac-DABA-like"/>
</dbReference>
<dbReference type="Pfam" id="PF24827">
    <property type="entry name" value="AstE_AspA_cat"/>
    <property type="match status" value="1"/>
</dbReference>
<dbReference type="RefSeq" id="WP_009376172.1">
    <property type="nucleotide sequence ID" value="NZ_ALJD01000008.1"/>
</dbReference>
<comment type="cofactor">
    <cofactor evidence="1">
        <name>Zn(2+)</name>
        <dbReference type="ChEBI" id="CHEBI:29105"/>
    </cofactor>
</comment>
<dbReference type="GO" id="GO:0016788">
    <property type="term" value="F:hydrolase activity, acting on ester bonds"/>
    <property type="evidence" value="ECO:0007669"/>
    <property type="project" value="InterPro"/>
</dbReference>
<reference evidence="6 7" key="1">
    <citation type="journal article" date="2012" name="J. Bacteriol.">
        <title>Draft Genome Sequence of the Extremely Halophilic Archaeon Halogranum salarium B-1T.</title>
        <authorList>
            <person name="Kim K.K."/>
            <person name="Lee K.C."/>
            <person name="Lee J.S."/>
        </authorList>
    </citation>
    <scope>NUCLEOTIDE SEQUENCE [LARGE SCALE GENOMIC DNA]</scope>
    <source>
        <strain evidence="6 7">B-1</strain>
    </source>
</reference>
<evidence type="ECO:0000313" key="6">
    <source>
        <dbReference type="EMBL" id="EJN58706.1"/>
    </source>
</evidence>
<evidence type="ECO:0000256" key="2">
    <source>
        <dbReference type="ARBA" id="ARBA00022723"/>
    </source>
</evidence>
<dbReference type="eggNOG" id="arCOG02890">
    <property type="taxonomic scope" value="Archaea"/>
</dbReference>
<dbReference type="OrthoDB" id="254740at2157"/>
<dbReference type="AlphaFoldDB" id="J3JEV9"/>
<dbReference type="InterPro" id="IPR053138">
    <property type="entry name" value="N-alpha-Ac-DABA_deacetylase"/>
</dbReference>
<dbReference type="GO" id="GO:0016811">
    <property type="term" value="F:hydrolase activity, acting on carbon-nitrogen (but not peptide) bonds, in linear amides"/>
    <property type="evidence" value="ECO:0007669"/>
    <property type="project" value="InterPro"/>
</dbReference>
<evidence type="ECO:0000256" key="3">
    <source>
        <dbReference type="ARBA" id="ARBA00022801"/>
    </source>
</evidence>
<sequence length="388" mass="42722">MSSTDTDHEYTTPRPFRYDAEVQPGEKRHFMYKVGETYLGHPVEVPVTVINGDHAGPRLFVTAAVHGDELNGVNVIQQVVKRYEPADIHGTLVCIHVVNVPGYVAQQRYIPGYDLDMNRAFPGKPNGNDAQRMAHVLYERFLSKCDMGIDFHTSTRNRMTTYHVRANMDDPAVDRLARAFGSALFMSSEGASGMLRRVASEDGIPTITVEMGEALRFQPLLGENALAGIENVMASYGMLPTVTPKEQTWSKVISSSSEKTWIRADDGGLVEWQFGPYPIVDEGETICTVSNHFGTEEHVVTAPFTGFLAGVLANPMVLPGQPVCHLVKVDPDDRPKVEALFDVVGFQYQTTYHWLGKTQTSRPQITDVMVPVDEATAASSAADSTTAE</sequence>
<evidence type="ECO:0000259" key="5">
    <source>
        <dbReference type="Pfam" id="PF24827"/>
    </source>
</evidence>
<gene>
    <name evidence="6" type="ORF">HSB1_31840</name>
</gene>
<dbReference type="Proteomes" id="UP000007813">
    <property type="component" value="Unassembled WGS sequence"/>
</dbReference>
<dbReference type="GO" id="GO:0046872">
    <property type="term" value="F:metal ion binding"/>
    <property type="evidence" value="ECO:0007669"/>
    <property type="project" value="UniProtKB-KW"/>
</dbReference>
<keyword evidence="3" id="KW-0378">Hydrolase</keyword>
<feature type="domain" description="Succinylglutamate desuccinylase/Aspartoacylase catalytic" evidence="5">
    <location>
        <begin position="55"/>
        <end position="235"/>
    </location>
</feature>
<accession>J3JEV9</accession>
<evidence type="ECO:0000256" key="4">
    <source>
        <dbReference type="ARBA" id="ARBA00022833"/>
    </source>
</evidence>
<proteinExistence type="predicted"/>
<dbReference type="SUPFAM" id="SSF53187">
    <property type="entry name" value="Zn-dependent exopeptidases"/>
    <property type="match status" value="1"/>
</dbReference>
<dbReference type="EMBL" id="ALJD01000008">
    <property type="protein sequence ID" value="EJN58706.1"/>
    <property type="molecule type" value="Genomic_DNA"/>
</dbReference>
<evidence type="ECO:0000256" key="1">
    <source>
        <dbReference type="ARBA" id="ARBA00001947"/>
    </source>
</evidence>
<organism evidence="6 7">
    <name type="scientific">Halogranum salarium B-1</name>
    <dbReference type="NCBI Taxonomy" id="1210908"/>
    <lineage>
        <taxon>Archaea</taxon>
        <taxon>Methanobacteriati</taxon>
        <taxon>Methanobacteriota</taxon>
        <taxon>Stenosarchaea group</taxon>
        <taxon>Halobacteria</taxon>
        <taxon>Halobacteriales</taxon>
        <taxon>Haloferacaceae</taxon>
    </lineage>
</organism>